<reference evidence="7" key="1">
    <citation type="submission" date="2023-05" db="EMBL/GenBank/DDBJ databases">
        <title>Streptantibioticus silvisoli sp. nov., acidotolerant actinomycetes 1 from pine litter.</title>
        <authorList>
            <person name="Swiecimska M."/>
            <person name="Golinska P."/>
            <person name="Sangal V."/>
            <person name="Wachnowicz B."/>
            <person name="Goodfellow M."/>
        </authorList>
    </citation>
    <scope>NUCLEOTIDE SEQUENCE</scope>
    <source>
        <strain evidence="7">SL13</strain>
    </source>
</reference>
<dbReference type="GO" id="GO:0003700">
    <property type="term" value="F:DNA-binding transcription factor activity"/>
    <property type="evidence" value="ECO:0007669"/>
    <property type="project" value="TreeGrafter"/>
</dbReference>
<dbReference type="PROSITE" id="PS50977">
    <property type="entry name" value="HTH_TETR_2"/>
    <property type="match status" value="1"/>
</dbReference>
<keyword evidence="2 4" id="KW-0238">DNA-binding</keyword>
<sequence length="281" mass="29104">MAQQARAVRTRRAILEAAAAVFDECGYEGASTTEILTRSGLTRGALYFHFPSKEAIADAVIDAQAEALVPPPHKVKLQATIDLTMAFAERLRTDVVLRAAIRLSVEQASYRTPTAAAYRGPADVIVNLLTTARREGELLTTVDPEEVTQLIVGAFAGIQLLSQVYEERRDLPCRIAVLWKYLLPSLAVPGLLPHLRANPERGAVALATVTAAAVTGPGADTADPGAGDPAGVDGAATDADDAVPGADDAATDADDADGGTDDADVDPPESAAGLAPSVEGA</sequence>
<evidence type="ECO:0000256" key="4">
    <source>
        <dbReference type="PROSITE-ProRule" id="PRU00335"/>
    </source>
</evidence>
<evidence type="ECO:0000256" key="5">
    <source>
        <dbReference type="SAM" id="MobiDB-lite"/>
    </source>
</evidence>
<dbReference type="Pfam" id="PF00440">
    <property type="entry name" value="TetR_N"/>
    <property type="match status" value="1"/>
</dbReference>
<dbReference type="InterPro" id="IPR036271">
    <property type="entry name" value="Tet_transcr_reg_TetR-rel_C_sf"/>
</dbReference>
<evidence type="ECO:0000313" key="7">
    <source>
        <dbReference type="EMBL" id="MDI5972781.1"/>
    </source>
</evidence>
<protein>
    <submittedName>
        <fullName evidence="7">ScbR family autoregulator-binding transcription factor</fullName>
    </submittedName>
</protein>
<evidence type="ECO:0000256" key="1">
    <source>
        <dbReference type="ARBA" id="ARBA00023015"/>
    </source>
</evidence>
<evidence type="ECO:0000256" key="3">
    <source>
        <dbReference type="ARBA" id="ARBA00023163"/>
    </source>
</evidence>
<dbReference type="SUPFAM" id="SSF48498">
    <property type="entry name" value="Tetracyclin repressor-like, C-terminal domain"/>
    <property type="match status" value="1"/>
</dbReference>
<gene>
    <name evidence="7" type="ORF">POF50_026140</name>
</gene>
<dbReference type="PROSITE" id="PS01081">
    <property type="entry name" value="HTH_TETR_1"/>
    <property type="match status" value="1"/>
</dbReference>
<dbReference type="InterPro" id="IPR054126">
    <property type="entry name" value="CprB_TetR_C"/>
</dbReference>
<dbReference type="NCBIfam" id="NF041196">
    <property type="entry name" value="ScbR_bind_reg"/>
    <property type="match status" value="1"/>
</dbReference>
<dbReference type="GO" id="GO:0000976">
    <property type="term" value="F:transcription cis-regulatory region binding"/>
    <property type="evidence" value="ECO:0007669"/>
    <property type="project" value="TreeGrafter"/>
</dbReference>
<dbReference type="SUPFAM" id="SSF46689">
    <property type="entry name" value="Homeodomain-like"/>
    <property type="match status" value="1"/>
</dbReference>
<dbReference type="InterPro" id="IPR023772">
    <property type="entry name" value="DNA-bd_HTH_TetR-type_CS"/>
</dbReference>
<dbReference type="Gene3D" id="1.10.357.10">
    <property type="entry name" value="Tetracycline Repressor, domain 2"/>
    <property type="match status" value="1"/>
</dbReference>
<feature type="domain" description="HTH tetR-type" evidence="6">
    <location>
        <begin position="8"/>
        <end position="68"/>
    </location>
</feature>
<dbReference type="PANTHER" id="PTHR30055">
    <property type="entry name" value="HTH-TYPE TRANSCRIPTIONAL REGULATOR RUTR"/>
    <property type="match status" value="1"/>
</dbReference>
<dbReference type="PANTHER" id="PTHR30055:SF234">
    <property type="entry name" value="HTH-TYPE TRANSCRIPTIONAL REGULATOR BETI"/>
    <property type="match status" value="1"/>
</dbReference>
<feature type="region of interest" description="Disordered" evidence="5">
    <location>
        <begin position="216"/>
        <end position="281"/>
    </location>
</feature>
<dbReference type="InterPro" id="IPR009057">
    <property type="entry name" value="Homeodomain-like_sf"/>
</dbReference>
<dbReference type="AlphaFoldDB" id="A0AA90H7R8"/>
<accession>A0AA90H7R8</accession>
<feature type="compositionally biased region" description="Acidic residues" evidence="5">
    <location>
        <begin position="249"/>
        <end position="267"/>
    </location>
</feature>
<evidence type="ECO:0000256" key="2">
    <source>
        <dbReference type="ARBA" id="ARBA00023125"/>
    </source>
</evidence>
<evidence type="ECO:0000259" key="6">
    <source>
        <dbReference type="PROSITE" id="PS50977"/>
    </source>
</evidence>
<dbReference type="PRINTS" id="PR00455">
    <property type="entry name" value="HTHTETR"/>
</dbReference>
<keyword evidence="1" id="KW-0805">Transcription regulation</keyword>
<dbReference type="EMBL" id="JABXJJ020000036">
    <property type="protein sequence ID" value="MDI5972781.1"/>
    <property type="molecule type" value="Genomic_DNA"/>
</dbReference>
<dbReference type="Pfam" id="PF21935">
    <property type="entry name" value="TetR_C_45"/>
    <property type="match status" value="1"/>
</dbReference>
<feature type="compositionally biased region" description="Low complexity" evidence="5">
    <location>
        <begin position="216"/>
        <end position="248"/>
    </location>
</feature>
<dbReference type="InterPro" id="IPR047923">
    <property type="entry name" value="ArpA-like"/>
</dbReference>
<proteinExistence type="predicted"/>
<feature type="DNA-binding region" description="H-T-H motif" evidence="4">
    <location>
        <begin position="31"/>
        <end position="50"/>
    </location>
</feature>
<keyword evidence="3" id="KW-0804">Transcription</keyword>
<comment type="caution">
    <text evidence="7">The sequence shown here is derived from an EMBL/GenBank/DDBJ whole genome shotgun (WGS) entry which is preliminary data.</text>
</comment>
<dbReference type="RefSeq" id="WP_271314398.1">
    <property type="nucleotide sequence ID" value="NZ_JABXJJ020000036.1"/>
</dbReference>
<organism evidence="7">
    <name type="scientific">Streptantibioticus silvisoli</name>
    <dbReference type="NCBI Taxonomy" id="2705255"/>
    <lineage>
        <taxon>Bacteria</taxon>
        <taxon>Bacillati</taxon>
        <taxon>Actinomycetota</taxon>
        <taxon>Actinomycetes</taxon>
        <taxon>Kitasatosporales</taxon>
        <taxon>Streptomycetaceae</taxon>
        <taxon>Streptantibioticus</taxon>
    </lineage>
</organism>
<dbReference type="InterPro" id="IPR050109">
    <property type="entry name" value="HTH-type_TetR-like_transc_reg"/>
</dbReference>
<name>A0AA90H7R8_9ACTN</name>
<dbReference type="InterPro" id="IPR001647">
    <property type="entry name" value="HTH_TetR"/>
</dbReference>